<dbReference type="Proteomes" id="UP001165986">
    <property type="component" value="Unassembled WGS sequence"/>
</dbReference>
<organism evidence="2 3">
    <name type="scientific">Komarekiella delphini-convector SJRDD-AB1</name>
    <dbReference type="NCBI Taxonomy" id="2593771"/>
    <lineage>
        <taxon>Bacteria</taxon>
        <taxon>Bacillati</taxon>
        <taxon>Cyanobacteriota</taxon>
        <taxon>Cyanophyceae</taxon>
        <taxon>Nostocales</taxon>
        <taxon>Nostocaceae</taxon>
        <taxon>Komarekiella</taxon>
        <taxon>Komarekiella delphini-convector</taxon>
    </lineage>
</organism>
<evidence type="ECO:0000313" key="3">
    <source>
        <dbReference type="Proteomes" id="UP001165986"/>
    </source>
</evidence>
<proteinExistence type="predicted"/>
<evidence type="ECO:0000256" key="1">
    <source>
        <dbReference type="SAM" id="MobiDB-lite"/>
    </source>
</evidence>
<dbReference type="AlphaFoldDB" id="A0AA40T2X5"/>
<name>A0AA40T2X5_9NOST</name>
<feature type="region of interest" description="Disordered" evidence="1">
    <location>
        <begin position="41"/>
        <end position="60"/>
    </location>
</feature>
<gene>
    <name evidence="2" type="ORF">FNW02_30080</name>
</gene>
<accession>A0AA40T2X5</accession>
<evidence type="ECO:0000313" key="2">
    <source>
        <dbReference type="EMBL" id="MBD6619938.1"/>
    </source>
</evidence>
<comment type="caution">
    <text evidence="2">The sequence shown here is derived from an EMBL/GenBank/DDBJ whole genome shotgun (WGS) entry which is preliminary data.</text>
</comment>
<reference evidence="2" key="1">
    <citation type="submission" date="2019-07" db="EMBL/GenBank/DDBJ databases">
        <title>Toxilogical consequences of a new and cryptic species of cyanobacteria (Komarekiella delphini-convector) recovered from the epidermis of a bottlenose dolphin and 1500 ft. in the air.</title>
        <authorList>
            <person name="Brown A.O."/>
            <person name="Dvorak P."/>
            <person name="Villanueva C.D."/>
            <person name="Foss A.J."/>
            <person name="Garvey A.D."/>
            <person name="Gibson Q.A."/>
            <person name="Johansen J.R."/>
            <person name="Casamatta D.A."/>
        </authorList>
    </citation>
    <scope>NUCLEOTIDE SEQUENCE</scope>
    <source>
        <strain evidence="2">SJRDD-AB1</strain>
    </source>
</reference>
<sequence length="118" mass="13673">MKFKNQLLLSVALSWKVLMPVLKSFLRRETLPQNFSLRRAAPTDSAALERRKPPHPAGSKLQTFRCGSVLESSVRRKPAHPAGSKLQTFRCVIQIHIFTQQRRIKSLRFQYIKFNPMI</sequence>
<keyword evidence="3" id="KW-1185">Reference proteome</keyword>
<dbReference type="RefSeq" id="WP_191761137.1">
    <property type="nucleotide sequence ID" value="NZ_VJXY01000051.1"/>
</dbReference>
<dbReference type="EMBL" id="VJXY01000051">
    <property type="protein sequence ID" value="MBD6619938.1"/>
    <property type="molecule type" value="Genomic_DNA"/>
</dbReference>
<protein>
    <submittedName>
        <fullName evidence="2">Uncharacterized protein</fullName>
    </submittedName>
</protein>